<keyword evidence="6 7" id="KW-0472">Membrane</keyword>
<accession>A0A151U9V8</accession>
<feature type="transmembrane region" description="Helical" evidence="7">
    <location>
        <begin position="397"/>
        <end position="415"/>
    </location>
</feature>
<dbReference type="AlphaFoldDB" id="A0A151U9V8"/>
<feature type="transmembrane region" description="Helical" evidence="7">
    <location>
        <begin position="347"/>
        <end position="366"/>
    </location>
</feature>
<evidence type="ECO:0000256" key="1">
    <source>
        <dbReference type="ARBA" id="ARBA00004141"/>
    </source>
</evidence>
<comment type="subcellular location">
    <subcellularLocation>
        <location evidence="1">Membrane</location>
        <topology evidence="1">Multi-pass membrane protein</topology>
    </subcellularLocation>
</comment>
<dbReference type="Pfam" id="PF03169">
    <property type="entry name" value="OPT"/>
    <property type="match status" value="1"/>
</dbReference>
<dbReference type="InterPro" id="IPR045035">
    <property type="entry name" value="YSL-like"/>
</dbReference>
<feature type="transmembrane region" description="Helical" evidence="7">
    <location>
        <begin position="223"/>
        <end position="243"/>
    </location>
</feature>
<dbReference type="PANTHER" id="PTHR31645">
    <property type="entry name" value="OLIGOPEPTIDE TRANSPORTER YGL114W-RELATED"/>
    <property type="match status" value="1"/>
</dbReference>
<dbReference type="Gramene" id="C.cajan_19690.t">
    <property type="protein sequence ID" value="C.cajan_19690.t"/>
    <property type="gene ID" value="C.cajan_19690"/>
</dbReference>
<feature type="transmembrane region" description="Helical" evidence="7">
    <location>
        <begin position="436"/>
        <end position="457"/>
    </location>
</feature>
<evidence type="ECO:0000256" key="6">
    <source>
        <dbReference type="ARBA" id="ARBA00023136"/>
    </source>
</evidence>
<feature type="transmembrane region" description="Helical" evidence="7">
    <location>
        <begin position="106"/>
        <end position="126"/>
    </location>
</feature>
<dbReference type="Proteomes" id="UP000075243">
    <property type="component" value="Chromosome 1"/>
</dbReference>
<feature type="transmembrane region" description="Helical" evidence="7">
    <location>
        <begin position="548"/>
        <end position="566"/>
    </location>
</feature>
<feature type="transmembrane region" description="Helical" evidence="7">
    <location>
        <begin position="493"/>
        <end position="513"/>
    </location>
</feature>
<proteinExistence type="inferred from homology"/>
<protein>
    <submittedName>
        <fullName evidence="8">Metal-nicotianamine transporter YSL7</fullName>
    </submittedName>
</protein>
<feature type="transmembrane region" description="Helical" evidence="7">
    <location>
        <begin position="25"/>
        <end position="46"/>
    </location>
</feature>
<evidence type="ECO:0000256" key="2">
    <source>
        <dbReference type="ARBA" id="ARBA00010276"/>
    </source>
</evidence>
<evidence type="ECO:0000313" key="9">
    <source>
        <dbReference type="Proteomes" id="UP000075243"/>
    </source>
</evidence>
<sequence>MSTMLIFVIVNISITTGTVHPINTYVGIVTFLFMDIWMIGLTRMGVRNIAFTREEHTLIHIAVVTASTVAFNAGFGNYLLGMRPEIAKQFGGANTEQDINDPNMSWIIPFLFVANLSGSCLLIPLFKIMIVDLNLSYPSGTATGHLINNLHIPDGVTQTKKQVRVLKIFLLCSFLWGFLRWSFTRGVGCGLVLPIFGQEAYEHQFYLELSAAYIGIGMMCPHMINVSQLIGGILSTAILWPLIEAKKGDWYSSELKASSMYGLQGYKVFIPTATIFGDGIYNLVKVVGRTFFGLYNQYYKKSSGQLSFDKTCRVARFQYPIASGFLVLIYIIFLVIIIVIVNHLLPWYHVGVIYIITPILAFCNAYGCGQSNWSMASTYGRMAIITFSAWAGSSHGGVIAGLTACGMVMNIMFTGSDMIQEFKTGYMTLTSLKNMFISQVIGVIIGSILSPFTYWLLCRGIQDVGIPGSTYPTPYGLIYRNMAILGANGFSHFPKHCLTLCLVFFFGAMIMNFIQDSVDQKWAKFIPNPMAMSIGVLARAIGGAPDSVASNFVLDMCIGGLIIFIWQKIDGISADAFGSIVASALICGEGLSTISTSLLTFGRIKPPVCMKVLSKEEMKKLGI</sequence>
<name>A0A151U9V8_CAJCA</name>
<feature type="transmembrane region" description="Helical" evidence="7">
    <location>
        <begin position="525"/>
        <end position="542"/>
    </location>
</feature>
<dbReference type="EMBL" id="CM003603">
    <property type="protein sequence ID" value="KYP76049.1"/>
    <property type="molecule type" value="Genomic_DNA"/>
</dbReference>
<dbReference type="PANTHER" id="PTHR31645:SF22">
    <property type="entry name" value="METAL-NICOTIANAMINE TRANSPORTER YSL7-RELATED"/>
    <property type="match status" value="1"/>
</dbReference>
<comment type="similarity">
    <text evidence="2">Belongs to the YSL (TC 2.A.67.2) family.</text>
</comment>
<keyword evidence="3" id="KW-0813">Transport</keyword>
<dbReference type="InterPro" id="IPR004813">
    <property type="entry name" value="OPT"/>
</dbReference>
<evidence type="ECO:0000256" key="7">
    <source>
        <dbReference type="SAM" id="Phobius"/>
    </source>
</evidence>
<keyword evidence="5 7" id="KW-1133">Transmembrane helix</keyword>
<dbReference type="GO" id="GO:0035673">
    <property type="term" value="F:oligopeptide transmembrane transporter activity"/>
    <property type="evidence" value="ECO:0007669"/>
    <property type="project" value="InterPro"/>
</dbReference>
<evidence type="ECO:0000256" key="3">
    <source>
        <dbReference type="ARBA" id="ARBA00022448"/>
    </source>
</evidence>
<evidence type="ECO:0000313" key="8">
    <source>
        <dbReference type="EMBL" id="KYP76049.1"/>
    </source>
</evidence>
<dbReference type="GO" id="GO:0016020">
    <property type="term" value="C:membrane"/>
    <property type="evidence" value="ECO:0007669"/>
    <property type="project" value="UniProtKB-SubCell"/>
</dbReference>
<feature type="transmembrane region" description="Helical" evidence="7">
    <location>
        <begin position="165"/>
        <end position="183"/>
    </location>
</feature>
<gene>
    <name evidence="8" type="ORF">KK1_020271</name>
</gene>
<feature type="transmembrane region" description="Helical" evidence="7">
    <location>
        <begin position="319"/>
        <end position="341"/>
    </location>
</feature>
<feature type="transmembrane region" description="Helical" evidence="7">
    <location>
        <begin position="58"/>
        <end position="80"/>
    </location>
</feature>
<evidence type="ECO:0000256" key="4">
    <source>
        <dbReference type="ARBA" id="ARBA00022692"/>
    </source>
</evidence>
<evidence type="ECO:0000256" key="5">
    <source>
        <dbReference type="ARBA" id="ARBA00022989"/>
    </source>
</evidence>
<organism evidence="8 9">
    <name type="scientific">Cajanus cajan</name>
    <name type="common">Pigeon pea</name>
    <name type="synonym">Cajanus indicus</name>
    <dbReference type="NCBI Taxonomy" id="3821"/>
    <lineage>
        <taxon>Eukaryota</taxon>
        <taxon>Viridiplantae</taxon>
        <taxon>Streptophyta</taxon>
        <taxon>Embryophyta</taxon>
        <taxon>Tracheophyta</taxon>
        <taxon>Spermatophyta</taxon>
        <taxon>Magnoliopsida</taxon>
        <taxon>eudicotyledons</taxon>
        <taxon>Gunneridae</taxon>
        <taxon>Pentapetalae</taxon>
        <taxon>rosids</taxon>
        <taxon>fabids</taxon>
        <taxon>Fabales</taxon>
        <taxon>Fabaceae</taxon>
        <taxon>Papilionoideae</taxon>
        <taxon>50 kb inversion clade</taxon>
        <taxon>NPAAA clade</taxon>
        <taxon>indigoferoid/millettioid clade</taxon>
        <taxon>Phaseoleae</taxon>
        <taxon>Cajanus</taxon>
    </lineage>
</organism>
<keyword evidence="4 7" id="KW-0812">Transmembrane</keyword>
<dbReference type="STRING" id="3821.A0A151U9V8"/>
<reference evidence="8 9" key="1">
    <citation type="journal article" date="2012" name="Nat. Biotechnol.">
        <title>Draft genome sequence of pigeonpea (Cajanus cajan), an orphan legume crop of resource-poor farmers.</title>
        <authorList>
            <person name="Varshney R.K."/>
            <person name="Chen W."/>
            <person name="Li Y."/>
            <person name="Bharti A.K."/>
            <person name="Saxena R.K."/>
            <person name="Schlueter J.A."/>
            <person name="Donoghue M.T."/>
            <person name="Azam S."/>
            <person name="Fan G."/>
            <person name="Whaley A.M."/>
            <person name="Farmer A.D."/>
            <person name="Sheridan J."/>
            <person name="Iwata A."/>
            <person name="Tuteja R."/>
            <person name="Penmetsa R.V."/>
            <person name="Wu W."/>
            <person name="Upadhyaya H.D."/>
            <person name="Yang S.P."/>
            <person name="Shah T."/>
            <person name="Saxena K.B."/>
            <person name="Michael T."/>
            <person name="McCombie W.R."/>
            <person name="Yang B."/>
            <person name="Zhang G."/>
            <person name="Yang H."/>
            <person name="Wang J."/>
            <person name="Spillane C."/>
            <person name="Cook D.R."/>
            <person name="May G.D."/>
            <person name="Xu X."/>
            <person name="Jackson S.A."/>
        </authorList>
    </citation>
    <scope>NUCLEOTIDE SEQUENCE [LARGE SCALE GENOMIC DNA]</scope>
    <source>
        <strain evidence="9">cv. Asha</strain>
    </source>
</reference>
<keyword evidence="9" id="KW-1185">Reference proteome</keyword>